<reference evidence="2 3" key="1">
    <citation type="submission" date="2019-02" db="EMBL/GenBank/DDBJ databases">
        <title>Deep-cultivation of Planctomycetes and their phenomic and genomic characterization uncovers novel biology.</title>
        <authorList>
            <person name="Wiegand S."/>
            <person name="Jogler M."/>
            <person name="Boedeker C."/>
            <person name="Pinto D."/>
            <person name="Vollmers J."/>
            <person name="Rivas-Marin E."/>
            <person name="Kohn T."/>
            <person name="Peeters S.H."/>
            <person name="Heuer A."/>
            <person name="Rast P."/>
            <person name="Oberbeckmann S."/>
            <person name="Bunk B."/>
            <person name="Jeske O."/>
            <person name="Meyerdierks A."/>
            <person name="Storesund J.E."/>
            <person name="Kallscheuer N."/>
            <person name="Luecker S."/>
            <person name="Lage O.M."/>
            <person name="Pohl T."/>
            <person name="Merkel B.J."/>
            <person name="Hornburger P."/>
            <person name="Mueller R.-W."/>
            <person name="Bruemmer F."/>
            <person name="Labrenz M."/>
            <person name="Spormann A.M."/>
            <person name="Op den Camp H."/>
            <person name="Overmann J."/>
            <person name="Amann R."/>
            <person name="Jetten M.S.M."/>
            <person name="Mascher T."/>
            <person name="Medema M.H."/>
            <person name="Devos D.P."/>
            <person name="Kaster A.-K."/>
            <person name="Ovreas L."/>
            <person name="Rohde M."/>
            <person name="Galperin M.Y."/>
            <person name="Jogler C."/>
        </authorList>
    </citation>
    <scope>NUCLEOTIDE SEQUENCE [LARGE SCALE GENOMIC DNA]</scope>
    <source>
        <strain evidence="2 3">CA12</strain>
    </source>
</reference>
<evidence type="ECO:0000313" key="3">
    <source>
        <dbReference type="Proteomes" id="UP000318741"/>
    </source>
</evidence>
<proteinExistence type="predicted"/>
<sequence length="303" mass="32557">MTAAAPVAPEAAVAAPGSETESQLVETAQLAVSQCNWVVGRCAAEWTKRYARGRTDADFAALVGLSADQVYQRRRVWETFADVRDRYEADAAPGTPKRGPRWSHFYVALTWDDAPECLEWAAENEATVAEMKAYRRALHGEDLSSPAARGPADDFAGDPSVIRLPTDPVPVRDPDEFGGPSGERAPWDDEDEEVSRPQALAAHRETGPGGDDDGDDARPGDGYAPFSSGAVTPPGGNSGTDAEDKTDANAARLTKTLQRIDATLTEAVMDSFRRLPDSRREDMAESARAVLGKLQILASLDEA</sequence>
<dbReference type="Proteomes" id="UP000318741">
    <property type="component" value="Chromosome"/>
</dbReference>
<protein>
    <submittedName>
        <fullName evidence="2">Uncharacterized protein</fullName>
    </submittedName>
</protein>
<dbReference type="RefSeq" id="WP_145360857.1">
    <property type="nucleotide sequence ID" value="NZ_CP036265.1"/>
</dbReference>
<keyword evidence="3" id="KW-1185">Reference proteome</keyword>
<organism evidence="2 3">
    <name type="scientific">Alienimonas californiensis</name>
    <dbReference type="NCBI Taxonomy" id="2527989"/>
    <lineage>
        <taxon>Bacteria</taxon>
        <taxon>Pseudomonadati</taxon>
        <taxon>Planctomycetota</taxon>
        <taxon>Planctomycetia</taxon>
        <taxon>Planctomycetales</taxon>
        <taxon>Planctomycetaceae</taxon>
        <taxon>Alienimonas</taxon>
    </lineage>
</organism>
<gene>
    <name evidence="2" type="ORF">CA12_39970</name>
</gene>
<dbReference type="OrthoDB" id="264328at2"/>
<name>A0A517PEQ6_9PLAN</name>
<dbReference type="AlphaFoldDB" id="A0A517PEQ6"/>
<evidence type="ECO:0000256" key="1">
    <source>
        <dbReference type="SAM" id="MobiDB-lite"/>
    </source>
</evidence>
<evidence type="ECO:0000313" key="2">
    <source>
        <dbReference type="EMBL" id="QDT17861.1"/>
    </source>
</evidence>
<feature type="region of interest" description="Disordered" evidence="1">
    <location>
        <begin position="143"/>
        <end position="249"/>
    </location>
</feature>
<accession>A0A517PEQ6</accession>
<dbReference type="KEGG" id="acaf:CA12_39970"/>
<dbReference type="EMBL" id="CP036265">
    <property type="protein sequence ID" value="QDT17861.1"/>
    <property type="molecule type" value="Genomic_DNA"/>
</dbReference>